<dbReference type="RefSeq" id="WP_249894051.1">
    <property type="nucleotide sequence ID" value="NZ_CP082904.1"/>
</dbReference>
<dbReference type="InterPro" id="IPR009739">
    <property type="entry name" value="LprI-like_N"/>
</dbReference>
<dbReference type="Gene3D" id="1.20.1270.180">
    <property type="match status" value="1"/>
</dbReference>
<feature type="chain" id="PRO_5046839976" evidence="1">
    <location>
        <begin position="20"/>
        <end position="140"/>
    </location>
</feature>
<sequence length="140" mass="15834">MKFNALLLLSLIFPVIGLAAQPGENIDKQLQDCKLHANSTADNAACYSRAIQQWDGELNKQYQLLLKTQPADVRQKITAAQRSWLHYRDGYNEAIAAYYQQQQGTIWPLVAAEAKLNVIRDKAIDLYKLRVSTDLAAEQE</sequence>
<keyword evidence="1" id="KW-0732">Signal</keyword>
<proteinExistence type="predicted"/>
<organism evidence="3 4">
    <name type="scientific">Mixta hanseatica</name>
    <dbReference type="NCBI Taxonomy" id="2872648"/>
    <lineage>
        <taxon>Bacteria</taxon>
        <taxon>Pseudomonadati</taxon>
        <taxon>Pseudomonadota</taxon>
        <taxon>Gammaproteobacteria</taxon>
        <taxon>Enterobacterales</taxon>
        <taxon>Erwiniaceae</taxon>
        <taxon>Mixta</taxon>
    </lineage>
</organism>
<feature type="signal peptide" evidence="1">
    <location>
        <begin position="1"/>
        <end position="19"/>
    </location>
</feature>
<dbReference type="EMBL" id="CP082904">
    <property type="protein sequence ID" value="UQY45493.1"/>
    <property type="molecule type" value="Genomic_DNA"/>
</dbReference>
<name>A0ABY4RAN1_9GAMM</name>
<dbReference type="PANTHER" id="PTHR39176">
    <property type="entry name" value="PERIPLASMIC PROTEIN-RELATED"/>
    <property type="match status" value="1"/>
</dbReference>
<evidence type="ECO:0000313" key="4">
    <source>
        <dbReference type="Proteomes" id="UP001056635"/>
    </source>
</evidence>
<gene>
    <name evidence="3" type="ORF">K6958_07505</name>
</gene>
<keyword evidence="4" id="KW-1185">Reference proteome</keyword>
<dbReference type="Proteomes" id="UP001056635">
    <property type="component" value="Chromosome"/>
</dbReference>
<dbReference type="PANTHER" id="PTHR39176:SF1">
    <property type="entry name" value="PERIPLASMIC PROTEIN"/>
    <property type="match status" value="1"/>
</dbReference>
<evidence type="ECO:0000256" key="1">
    <source>
        <dbReference type="SAM" id="SignalP"/>
    </source>
</evidence>
<evidence type="ECO:0000259" key="2">
    <source>
        <dbReference type="Pfam" id="PF07007"/>
    </source>
</evidence>
<dbReference type="Pfam" id="PF07007">
    <property type="entry name" value="LprI"/>
    <property type="match status" value="1"/>
</dbReference>
<protein>
    <submittedName>
        <fullName evidence="3">DUF1311 domain-containing protein</fullName>
    </submittedName>
</protein>
<evidence type="ECO:0000313" key="3">
    <source>
        <dbReference type="EMBL" id="UQY45493.1"/>
    </source>
</evidence>
<reference evidence="3" key="1">
    <citation type="submission" date="2021-09" db="EMBL/GenBank/DDBJ databases">
        <title>First case of bloodstream infection caused by Mixta hanseatica sp. nov., a member of the Erwiniaceae family.</title>
        <authorList>
            <person name="Both A."/>
            <person name="Huang J."/>
            <person name="Wenzel P."/>
            <person name="Aepfelbacher M."/>
            <person name="Rohde H."/>
            <person name="Christner M."/>
            <person name="Hentschke M."/>
        </authorList>
    </citation>
    <scope>NUCLEOTIDE SEQUENCE</scope>
    <source>
        <strain evidence="3">X22927</strain>
    </source>
</reference>
<feature type="domain" description="Lysozyme inhibitor LprI-like N-terminal" evidence="2">
    <location>
        <begin position="37"/>
        <end position="126"/>
    </location>
</feature>
<accession>A0ABY4RAN1</accession>